<keyword evidence="1" id="KW-0677">Repeat</keyword>
<dbReference type="InterPro" id="IPR051012">
    <property type="entry name" value="CellSynth/LPSAsmb/PSIAsmb"/>
</dbReference>
<feature type="repeat" description="TPR" evidence="3">
    <location>
        <begin position="380"/>
        <end position="413"/>
    </location>
</feature>
<feature type="repeat" description="TPR" evidence="3">
    <location>
        <begin position="718"/>
        <end position="751"/>
    </location>
</feature>
<proteinExistence type="predicted"/>
<evidence type="ECO:0000313" key="6">
    <source>
        <dbReference type="Proteomes" id="UP001595974"/>
    </source>
</evidence>
<dbReference type="PROSITE" id="PS50005">
    <property type="entry name" value="TPR"/>
    <property type="match status" value="4"/>
</dbReference>
<dbReference type="InterPro" id="IPR014266">
    <property type="entry name" value="PEP-CTERM_TPR_PrsT"/>
</dbReference>
<dbReference type="PANTHER" id="PTHR45586">
    <property type="entry name" value="TPR REPEAT-CONTAINING PROTEIN PA4667"/>
    <property type="match status" value="1"/>
</dbReference>
<accession>A0ABW1ATH3</accession>
<dbReference type="InterPro" id="IPR006597">
    <property type="entry name" value="Sel1-like"/>
</dbReference>
<dbReference type="RefSeq" id="WP_096449907.1">
    <property type="nucleotide sequence ID" value="NZ_JBHSOG010000049.1"/>
</dbReference>
<dbReference type="InterPro" id="IPR011990">
    <property type="entry name" value="TPR-like_helical_dom_sf"/>
</dbReference>
<sequence>MTKSFRPLLLPVAVALGLMSLPVAALADAAAASRYYEDGLARYQKQDVTGAIIQLKNALQQDRNMLAAHLLLGNAYLHDGDVGPAEVEFNEALRLGVNRAEVAVPLGRIYLLQGRPGKLIESIPADGLPPGIRLELLAQRGTAYAALDKRAEAERSFADARAIDPASPVPLIAEVPMLIAAGRMDLARERAAKAVQLGPTHAAAYNVRGSVAHAGGDVAAALKDYERAIELQPGFVDARVARAGILIDLGRDADARTDLEDLAKDGPVEPRASYLLALLASRRGDAAQATQYLEEAARLVDALPIEWLAGHEPLLMVGALSHHAGRQYEKARKYLDSLVARFPRNLGARKLLASIHVETADYARATGLLEQVLRAQPDDPQALHLLGRVYLAQKRYAKATELLEKAAQGGDTRAQAALGVSRLGQGDTVAAAMNLQAAFDGSPGDLGLATTLSNTLMRQGYPKKALDVAQRASAALPGNPAALNLLGVVKGGAGDRAGARAAYTDALGRDPGFTPARFNLARLDIAEGRFDDARKTYAEMLKKDRRDATAMYESALLEQRAGSPAEAMRWLEKASAERPNDTRVGLALVRAKAMAGDRPGALEAAKALAARRSDDLAVLAALAQAQLDSGDGKSAQQTLRDMTKLAEFDTDAQVRVGRLQLAAGNPAGAQYSAEKALAGRPGDAGALILAAEAAMASTDFDKARERTRTLRDRHPGNVEGLRLGGDLALLAGRYAEAEDAYREAARLQPSGARVLSVVRAQMAQGKRAQAVATLEARLQQQNDDAAVRQALAELHMRAGSWPAAAREYRTLVDKGAAHPGVLNNYALVLHELGDAQALAMAERAHALAPADPNVVDTYGWLLLRAGRREEGMRYLREARLRDPDNLEIRYHLARALHETGRTAEARAEMVDVSGMPAASVPEKVGSFLREINAGK</sequence>
<keyword evidence="2 3" id="KW-0802">TPR repeat</keyword>
<keyword evidence="6" id="KW-1185">Reference proteome</keyword>
<dbReference type="Proteomes" id="UP001595974">
    <property type="component" value="Unassembled WGS sequence"/>
</dbReference>
<dbReference type="SMART" id="SM00028">
    <property type="entry name" value="TPR"/>
    <property type="match status" value="13"/>
</dbReference>
<dbReference type="SUPFAM" id="SSF48452">
    <property type="entry name" value="TPR-like"/>
    <property type="match status" value="4"/>
</dbReference>
<protein>
    <submittedName>
        <fullName evidence="5">XrtA/PEP-CTERM system TPR-repeat protein PrsT</fullName>
    </submittedName>
</protein>
<keyword evidence="4" id="KW-0732">Signal</keyword>
<organism evidence="5 6">
    <name type="scientific">Thauera sinica</name>
    <dbReference type="NCBI Taxonomy" id="2665146"/>
    <lineage>
        <taxon>Bacteria</taxon>
        <taxon>Pseudomonadati</taxon>
        <taxon>Pseudomonadota</taxon>
        <taxon>Betaproteobacteria</taxon>
        <taxon>Rhodocyclales</taxon>
        <taxon>Zoogloeaceae</taxon>
        <taxon>Thauera</taxon>
    </lineage>
</organism>
<evidence type="ECO:0000256" key="1">
    <source>
        <dbReference type="ARBA" id="ARBA00022737"/>
    </source>
</evidence>
<dbReference type="Pfam" id="PF13432">
    <property type="entry name" value="TPR_16"/>
    <property type="match status" value="2"/>
</dbReference>
<name>A0ABW1ATH3_9RHOO</name>
<feature type="chain" id="PRO_5046478571" evidence="4">
    <location>
        <begin position="28"/>
        <end position="935"/>
    </location>
</feature>
<feature type="repeat" description="TPR" evidence="3">
    <location>
        <begin position="134"/>
        <end position="167"/>
    </location>
</feature>
<gene>
    <name evidence="5" type="primary">prsT</name>
    <name evidence="5" type="ORF">ACFPTN_13325</name>
</gene>
<evidence type="ECO:0000256" key="3">
    <source>
        <dbReference type="PROSITE-ProRule" id="PRU00339"/>
    </source>
</evidence>
<evidence type="ECO:0000256" key="2">
    <source>
        <dbReference type="ARBA" id="ARBA00022803"/>
    </source>
</evidence>
<dbReference type="SMART" id="SM00671">
    <property type="entry name" value="SEL1"/>
    <property type="match status" value="2"/>
</dbReference>
<dbReference type="EMBL" id="JBHSOG010000049">
    <property type="protein sequence ID" value="MFC5770358.1"/>
    <property type="molecule type" value="Genomic_DNA"/>
</dbReference>
<dbReference type="InterPro" id="IPR019734">
    <property type="entry name" value="TPR_rpt"/>
</dbReference>
<dbReference type="PANTHER" id="PTHR45586:SF1">
    <property type="entry name" value="LIPOPOLYSACCHARIDE ASSEMBLY PROTEIN B"/>
    <property type="match status" value="1"/>
</dbReference>
<evidence type="ECO:0000256" key="4">
    <source>
        <dbReference type="SAM" id="SignalP"/>
    </source>
</evidence>
<reference evidence="6" key="1">
    <citation type="journal article" date="2019" name="Int. J. Syst. Evol. Microbiol.">
        <title>The Global Catalogue of Microorganisms (GCM) 10K type strain sequencing project: providing services to taxonomists for standard genome sequencing and annotation.</title>
        <authorList>
            <consortium name="The Broad Institute Genomics Platform"/>
            <consortium name="The Broad Institute Genome Sequencing Center for Infectious Disease"/>
            <person name="Wu L."/>
            <person name="Ma J."/>
        </authorList>
    </citation>
    <scope>NUCLEOTIDE SEQUENCE [LARGE SCALE GENOMIC DNA]</scope>
    <source>
        <strain evidence="6">SHR3</strain>
    </source>
</reference>
<dbReference type="NCBIfam" id="TIGR02917">
    <property type="entry name" value="PEP_TPR_lipo"/>
    <property type="match status" value="1"/>
</dbReference>
<feature type="signal peptide" evidence="4">
    <location>
        <begin position="1"/>
        <end position="27"/>
    </location>
</feature>
<feature type="repeat" description="TPR" evidence="3">
    <location>
        <begin position="202"/>
        <end position="235"/>
    </location>
</feature>
<dbReference type="Gene3D" id="1.25.40.10">
    <property type="entry name" value="Tetratricopeptide repeat domain"/>
    <property type="match status" value="5"/>
</dbReference>
<evidence type="ECO:0000313" key="5">
    <source>
        <dbReference type="EMBL" id="MFC5770358.1"/>
    </source>
</evidence>
<dbReference type="Pfam" id="PF14559">
    <property type="entry name" value="TPR_19"/>
    <property type="match status" value="5"/>
</dbReference>
<comment type="caution">
    <text evidence="5">The sequence shown here is derived from an EMBL/GenBank/DDBJ whole genome shotgun (WGS) entry which is preliminary data.</text>
</comment>